<dbReference type="Proteomes" id="UP000274122">
    <property type="component" value="Chromosome"/>
</dbReference>
<keyword evidence="3" id="KW-1185">Reference proteome</keyword>
<evidence type="ECO:0000313" key="2">
    <source>
        <dbReference type="EMBL" id="VEB95357.1"/>
    </source>
</evidence>
<accession>A0A3S4IBU9</accession>
<gene>
    <name evidence="2" type="ORF">NCTC11466_00466</name>
</gene>
<reference evidence="2 3" key="1">
    <citation type="submission" date="2018-12" db="EMBL/GenBank/DDBJ databases">
        <authorList>
            <consortium name="Pathogen Informatics"/>
        </authorList>
    </citation>
    <scope>NUCLEOTIDE SEQUENCE [LARGE SCALE GENOMIC DNA]</scope>
    <source>
        <strain evidence="2 3">NCTC11466</strain>
    </source>
</reference>
<protein>
    <submittedName>
        <fullName evidence="2">Uncharacterized protein</fullName>
    </submittedName>
</protein>
<name>A0A3S4IBU9_9ENTR</name>
<sequence length="81" mass="9276">MCESGLRTNKKEQAAPKQPAPKLFTTKSLCSLTYQLPITSHNSLTLNNLPIFPNTQLRPNPIQMHLKRLSYQILTFQPRAR</sequence>
<dbReference type="EMBL" id="LR134201">
    <property type="protein sequence ID" value="VEB95357.1"/>
    <property type="molecule type" value="Genomic_DNA"/>
</dbReference>
<organism evidence="2 3">
    <name type="scientific">Cedecea lapagei</name>
    <dbReference type="NCBI Taxonomy" id="158823"/>
    <lineage>
        <taxon>Bacteria</taxon>
        <taxon>Pseudomonadati</taxon>
        <taxon>Pseudomonadota</taxon>
        <taxon>Gammaproteobacteria</taxon>
        <taxon>Enterobacterales</taxon>
        <taxon>Enterobacteriaceae</taxon>
        <taxon>Cedecea</taxon>
    </lineage>
</organism>
<proteinExistence type="predicted"/>
<dbReference type="KEGG" id="clap:NCTC11466_00466"/>
<feature type="region of interest" description="Disordered" evidence="1">
    <location>
        <begin position="1"/>
        <end position="20"/>
    </location>
</feature>
<evidence type="ECO:0000313" key="3">
    <source>
        <dbReference type="Proteomes" id="UP000274122"/>
    </source>
</evidence>
<evidence type="ECO:0000256" key="1">
    <source>
        <dbReference type="SAM" id="MobiDB-lite"/>
    </source>
</evidence>
<dbReference type="AlphaFoldDB" id="A0A3S4IBU9"/>